<evidence type="ECO:0000256" key="13">
    <source>
        <dbReference type="ARBA" id="ARBA00023157"/>
    </source>
</evidence>
<keyword evidence="14 17" id="KW-0676">Redox-active center</keyword>
<evidence type="ECO:0000256" key="2">
    <source>
        <dbReference type="ARBA" id="ARBA00004691"/>
    </source>
</evidence>
<name>A0A7C9N9B3_9BACT</name>
<evidence type="ECO:0000256" key="7">
    <source>
        <dbReference type="ARBA" id="ARBA00022694"/>
    </source>
</evidence>
<dbReference type="HAMAP" id="MF_02089">
    <property type="entry name" value="QueH"/>
    <property type="match status" value="1"/>
</dbReference>
<evidence type="ECO:0000256" key="4">
    <source>
        <dbReference type="ARBA" id="ARBA00012622"/>
    </source>
</evidence>
<evidence type="ECO:0000256" key="9">
    <source>
        <dbReference type="ARBA" id="ARBA00022785"/>
    </source>
</evidence>
<evidence type="ECO:0000256" key="10">
    <source>
        <dbReference type="ARBA" id="ARBA00023002"/>
    </source>
</evidence>
<comment type="caution">
    <text evidence="19">The sequence shown here is derived from an EMBL/GenBank/DDBJ whole genome shotgun (WGS) entry which is preliminary data.</text>
</comment>
<evidence type="ECO:0000256" key="16">
    <source>
        <dbReference type="ARBA" id="ARBA00047415"/>
    </source>
</evidence>
<feature type="binding site" evidence="17">
    <location>
        <position position="124"/>
    </location>
    <ligand>
        <name>[4Fe-4S] cluster</name>
        <dbReference type="ChEBI" id="CHEBI:49883"/>
    </ligand>
</feature>
<dbReference type="AlphaFoldDB" id="A0A7C9N9B3"/>
<keyword evidence="12 17" id="KW-0411">Iron-sulfur</keyword>
<evidence type="ECO:0000256" key="6">
    <source>
        <dbReference type="ARBA" id="ARBA00022485"/>
    </source>
</evidence>
<dbReference type="Pfam" id="PF02677">
    <property type="entry name" value="QueH"/>
    <property type="match status" value="2"/>
</dbReference>
<dbReference type="EMBL" id="QWKH01000059">
    <property type="protein sequence ID" value="NBI34965.1"/>
    <property type="molecule type" value="Genomic_DNA"/>
</dbReference>
<evidence type="ECO:0000256" key="5">
    <source>
        <dbReference type="ARBA" id="ARBA00016895"/>
    </source>
</evidence>
<protein>
    <recommendedName>
        <fullName evidence="5 17">Epoxyqueuosine reductase QueH</fullName>
        <ecNumber evidence="4 17">1.17.99.6</ecNumber>
    </recommendedName>
    <alternativeName>
        <fullName evidence="15 17">Queuosine biosynthesis protein QueH</fullName>
    </alternativeName>
</protein>
<dbReference type="EC" id="1.17.99.6" evidence="4 17"/>
<evidence type="ECO:0000256" key="11">
    <source>
        <dbReference type="ARBA" id="ARBA00023004"/>
    </source>
</evidence>
<evidence type="ECO:0000256" key="1">
    <source>
        <dbReference type="ARBA" id="ARBA00002268"/>
    </source>
</evidence>
<accession>A0A7C9N9B3</accession>
<keyword evidence="8 17" id="KW-0479">Metal-binding</keyword>
<feature type="compositionally biased region" description="Basic and acidic residues" evidence="18">
    <location>
        <begin position="222"/>
        <end position="279"/>
    </location>
</feature>
<dbReference type="UniPathway" id="UPA00392"/>
<dbReference type="GO" id="GO:0008616">
    <property type="term" value="P:tRNA queuosine(34) biosynthetic process"/>
    <property type="evidence" value="ECO:0007669"/>
    <property type="project" value="UniProtKB-UniRule"/>
</dbReference>
<evidence type="ECO:0000256" key="12">
    <source>
        <dbReference type="ARBA" id="ARBA00023014"/>
    </source>
</evidence>
<dbReference type="PANTHER" id="PTHR36701">
    <property type="entry name" value="EPOXYQUEUOSINE REDUCTASE QUEH"/>
    <property type="match status" value="1"/>
</dbReference>
<proteinExistence type="inferred from homology"/>
<evidence type="ECO:0000313" key="19">
    <source>
        <dbReference type="EMBL" id="NBI34965.1"/>
    </source>
</evidence>
<dbReference type="GO" id="GO:0046872">
    <property type="term" value="F:metal ion binding"/>
    <property type="evidence" value="ECO:0007669"/>
    <property type="project" value="UniProtKB-KW"/>
</dbReference>
<gene>
    <name evidence="17" type="primary">queH</name>
    <name evidence="19" type="ORF">D1639_07985</name>
</gene>
<feature type="binding site" evidence="17">
    <location>
        <position position="9"/>
    </location>
    <ligand>
        <name>[4Fe-4S] cluster</name>
        <dbReference type="ChEBI" id="CHEBI:49883"/>
    </ligand>
</feature>
<comment type="pathway">
    <text evidence="2 17">tRNA modification; tRNA-queuosine biosynthesis.</text>
</comment>
<feature type="binding site" evidence="17">
    <location>
        <position position="127"/>
    </location>
    <ligand>
        <name>[4Fe-4S] cluster</name>
        <dbReference type="ChEBI" id="CHEBI:49883"/>
    </ligand>
</feature>
<keyword evidence="6 17" id="KW-0004">4Fe-4S</keyword>
<keyword evidence="13 17" id="KW-1015">Disulfide bond</keyword>
<dbReference type="InterPro" id="IPR003828">
    <property type="entry name" value="QueH"/>
</dbReference>
<keyword evidence="11 17" id="KW-0408">Iron</keyword>
<comment type="function">
    <text evidence="1 17">Catalyzes the conversion of epoxyqueuosine (oQ) to queuosine (Q), which is a hypermodified base found in the wobble positions of tRNA(Asp), tRNA(Asn), tRNA(His) and tRNA(Tyr).</text>
</comment>
<dbReference type="PANTHER" id="PTHR36701:SF1">
    <property type="entry name" value="EPOXYQUEUOSINE REDUCTASE QUEH"/>
    <property type="match status" value="1"/>
</dbReference>
<evidence type="ECO:0000256" key="15">
    <source>
        <dbReference type="ARBA" id="ARBA00031446"/>
    </source>
</evidence>
<evidence type="ECO:0000256" key="18">
    <source>
        <dbReference type="SAM" id="MobiDB-lite"/>
    </source>
</evidence>
<reference evidence="19" key="1">
    <citation type="submission" date="2018-08" db="EMBL/GenBank/DDBJ databases">
        <title>Murine metabolic-syndrome-specific gut microbial biobank.</title>
        <authorList>
            <person name="Liu C."/>
        </authorList>
    </citation>
    <scope>NUCLEOTIDE SEQUENCE [LARGE SCALE GENOMIC DNA]</scope>
    <source>
        <strain evidence="19">Z82</strain>
    </source>
</reference>
<comment type="catalytic activity">
    <reaction evidence="16 17">
        <text>epoxyqueuosine(34) in tRNA + AH2 = queuosine(34) in tRNA + A + H2O</text>
        <dbReference type="Rhea" id="RHEA:32159"/>
        <dbReference type="Rhea" id="RHEA-COMP:18571"/>
        <dbReference type="Rhea" id="RHEA-COMP:18582"/>
        <dbReference type="ChEBI" id="CHEBI:13193"/>
        <dbReference type="ChEBI" id="CHEBI:15377"/>
        <dbReference type="ChEBI" id="CHEBI:17499"/>
        <dbReference type="ChEBI" id="CHEBI:194431"/>
        <dbReference type="ChEBI" id="CHEBI:194443"/>
        <dbReference type="EC" id="1.17.99.6"/>
    </reaction>
</comment>
<evidence type="ECO:0000256" key="3">
    <source>
        <dbReference type="ARBA" id="ARBA00008207"/>
    </source>
</evidence>
<evidence type="ECO:0000256" key="14">
    <source>
        <dbReference type="ARBA" id="ARBA00023284"/>
    </source>
</evidence>
<dbReference type="GO" id="GO:0052693">
    <property type="term" value="F:epoxyqueuosine reductase activity"/>
    <property type="evidence" value="ECO:0007669"/>
    <property type="project" value="UniProtKB-UniRule"/>
</dbReference>
<comment type="similarity">
    <text evidence="3 17">Belongs to the QueH family.</text>
</comment>
<feature type="binding site" evidence="17">
    <location>
        <position position="8"/>
    </location>
    <ligand>
        <name>[4Fe-4S] cluster</name>
        <dbReference type="ChEBI" id="CHEBI:49883"/>
    </ligand>
</feature>
<sequence length="279" mass="31182">MKLLLHACCGPCSLEPVRMLLAEGHSLTIYYANSNIYPAAEYDHRLQTLLDWARAEGIAVVEGAYEPDRWEASAGAVGEALHKQSQAAEGGKATDAQNIAETNAPTETAAHHVPSPDARTKPRCRACYRLRFQEAARYAADHGFDGLATTLSVSPYQHTSAIEEELSRAAQQAGIAAVFEDFRPFYPAATERSQALGMYRQNYCGCRFSLDEMQAQRQERKRQRDRERARHQAETAEERAREAERTAARKAERTAYDAKQARKRAILKELRGQAPGDRD</sequence>
<evidence type="ECO:0000256" key="17">
    <source>
        <dbReference type="HAMAP-Rule" id="MF_02089"/>
    </source>
</evidence>
<dbReference type="GO" id="GO:0051539">
    <property type="term" value="F:4 iron, 4 sulfur cluster binding"/>
    <property type="evidence" value="ECO:0007669"/>
    <property type="project" value="UniProtKB-UniRule"/>
</dbReference>
<feature type="disulfide bond" description="Redox-active" evidence="17">
    <location>
        <begin position="204"/>
        <end position="206"/>
    </location>
</feature>
<feature type="region of interest" description="Disordered" evidence="18">
    <location>
        <begin position="217"/>
        <end position="279"/>
    </location>
</feature>
<organism evidence="19">
    <name type="scientific">Muribaculaceae bacterium Z82</name>
    <dbReference type="NCBI Taxonomy" id="2304548"/>
    <lineage>
        <taxon>Bacteria</taxon>
        <taxon>Pseudomonadati</taxon>
        <taxon>Bacteroidota</taxon>
        <taxon>Bacteroidia</taxon>
        <taxon>Bacteroidales</taxon>
        <taxon>Muribaculaceae</taxon>
    </lineage>
</organism>
<keyword evidence="7 17" id="KW-0819">tRNA processing</keyword>
<keyword evidence="9 17" id="KW-0671">Queuosine biosynthesis</keyword>
<evidence type="ECO:0000256" key="8">
    <source>
        <dbReference type="ARBA" id="ARBA00022723"/>
    </source>
</evidence>
<keyword evidence="10 17" id="KW-0560">Oxidoreductase</keyword>